<dbReference type="RefSeq" id="WP_225958417.1">
    <property type="nucleotide sequence ID" value="NZ_BAAASY010000047.1"/>
</dbReference>
<comment type="caution">
    <text evidence="2">The sequence shown here is derived from an EMBL/GenBank/DDBJ whole genome shotgun (WGS) entry which is preliminary data.</text>
</comment>
<dbReference type="Pfam" id="PF01872">
    <property type="entry name" value="RibD_C"/>
    <property type="match status" value="1"/>
</dbReference>
<feature type="domain" description="Bacterial bifunctional deaminase-reductase C-terminal" evidence="1">
    <location>
        <begin position="12"/>
        <end position="160"/>
    </location>
</feature>
<evidence type="ECO:0000313" key="2">
    <source>
        <dbReference type="EMBL" id="MBE1557680.1"/>
    </source>
</evidence>
<dbReference type="Gene3D" id="3.40.430.10">
    <property type="entry name" value="Dihydrofolate Reductase, subunit A"/>
    <property type="match status" value="1"/>
</dbReference>
<dbReference type="EMBL" id="JADBEF010000001">
    <property type="protein sequence ID" value="MBE1557680.1"/>
    <property type="molecule type" value="Genomic_DNA"/>
</dbReference>
<dbReference type="Proteomes" id="UP000661607">
    <property type="component" value="Unassembled WGS sequence"/>
</dbReference>
<protein>
    <submittedName>
        <fullName evidence="2">Dihydrofolate reductase</fullName>
    </submittedName>
</protein>
<organism evidence="2 3">
    <name type="scientific">Nonomuraea africana</name>
    <dbReference type="NCBI Taxonomy" id="46171"/>
    <lineage>
        <taxon>Bacteria</taxon>
        <taxon>Bacillati</taxon>
        <taxon>Actinomycetota</taxon>
        <taxon>Actinomycetes</taxon>
        <taxon>Streptosporangiales</taxon>
        <taxon>Streptosporangiaceae</taxon>
        <taxon>Nonomuraea</taxon>
    </lineage>
</organism>
<dbReference type="SUPFAM" id="SSF53597">
    <property type="entry name" value="Dihydrofolate reductase-like"/>
    <property type="match status" value="1"/>
</dbReference>
<proteinExistence type="predicted"/>
<name>A0ABR9K707_9ACTN</name>
<dbReference type="InterPro" id="IPR002734">
    <property type="entry name" value="RibDG_C"/>
</dbReference>
<sequence length="267" mass="29419">MFDIEPQRAAGKVLFHFSMSLDGFVAGPDHAMDWLSGVTGRDGVEEEYIETTGAVLGGRNGWDRDPSARPYSEDWNGPIFILTHHPEDATHADGVTFLNCDVAEAVRIGLEAADGKNLEVLSPTIGRQLLELGLIDEIDLHIAPSLLGDGIRLFDRRPADPAATRPRLTTLCRGRCALPPRCRSVGTEAASTGPFRFGCRRGWLGGVFQMISTGGSWPVIRHHELSDAEWEFVRPLLPESLQGRKRLDGRTVLNGDRVEVPYRDRLA</sequence>
<gene>
    <name evidence="2" type="ORF">H4W81_000459</name>
</gene>
<reference evidence="2 3" key="1">
    <citation type="submission" date="2020-10" db="EMBL/GenBank/DDBJ databases">
        <title>Sequencing the genomes of 1000 actinobacteria strains.</title>
        <authorList>
            <person name="Klenk H.-P."/>
        </authorList>
    </citation>
    <scope>NUCLEOTIDE SEQUENCE [LARGE SCALE GENOMIC DNA]</scope>
    <source>
        <strain evidence="2 3">DSM 43748</strain>
    </source>
</reference>
<keyword evidence="3" id="KW-1185">Reference proteome</keyword>
<evidence type="ECO:0000313" key="3">
    <source>
        <dbReference type="Proteomes" id="UP000661607"/>
    </source>
</evidence>
<dbReference type="InterPro" id="IPR024072">
    <property type="entry name" value="DHFR-like_dom_sf"/>
</dbReference>
<accession>A0ABR9K707</accession>
<evidence type="ECO:0000259" key="1">
    <source>
        <dbReference type="Pfam" id="PF01872"/>
    </source>
</evidence>